<feature type="compositionally biased region" description="Low complexity" evidence="23">
    <location>
        <begin position="458"/>
        <end position="489"/>
    </location>
</feature>
<dbReference type="Gene3D" id="3.90.920.10">
    <property type="entry name" value="DNA primase, PRIM domain"/>
    <property type="match status" value="1"/>
</dbReference>
<evidence type="ECO:0000256" key="20">
    <source>
        <dbReference type="ARBA" id="ARBA00034003"/>
    </source>
</evidence>
<evidence type="ECO:0000256" key="23">
    <source>
        <dbReference type="SAM" id="MobiDB-lite"/>
    </source>
</evidence>
<keyword evidence="7" id="KW-0479">Metal-binding</keyword>
<keyword evidence="10" id="KW-0378">Hydrolase</keyword>
<feature type="region of interest" description="Disordered" evidence="23">
    <location>
        <begin position="458"/>
        <end position="501"/>
    </location>
</feature>
<evidence type="ECO:0000256" key="17">
    <source>
        <dbReference type="ARBA" id="ARBA00023211"/>
    </source>
</evidence>
<evidence type="ECO:0000256" key="21">
    <source>
        <dbReference type="ARBA" id="ARBA00049981"/>
    </source>
</evidence>
<comment type="similarity">
    <text evidence="21">In the C-terminal section; belongs to the ATP-dependent DNA ligase family.</text>
</comment>
<evidence type="ECO:0000256" key="14">
    <source>
        <dbReference type="ARBA" id="ARBA00023125"/>
    </source>
</evidence>
<keyword evidence="12" id="KW-0067">ATP-binding</keyword>
<comment type="caution">
    <text evidence="25">The sequence shown here is derived from an EMBL/GenBank/DDBJ whole genome shotgun (WGS) entry which is preliminary data.</text>
</comment>
<dbReference type="InterPro" id="IPR014145">
    <property type="entry name" value="LigD_pol_dom"/>
</dbReference>
<keyword evidence="11" id="KW-0269">Exonuclease</keyword>
<evidence type="ECO:0000256" key="15">
    <source>
        <dbReference type="ARBA" id="ARBA00023172"/>
    </source>
</evidence>
<keyword evidence="17" id="KW-0464">Manganese</keyword>
<dbReference type="SUPFAM" id="SSF56091">
    <property type="entry name" value="DNA ligase/mRNA capping enzyme, catalytic domain"/>
    <property type="match status" value="1"/>
</dbReference>
<keyword evidence="13" id="KW-0239">DNA-directed DNA polymerase</keyword>
<keyword evidence="4" id="KW-0808">Transferase</keyword>
<evidence type="ECO:0000256" key="2">
    <source>
        <dbReference type="ARBA" id="ARBA00012727"/>
    </source>
</evidence>
<dbReference type="Pfam" id="PF04679">
    <property type="entry name" value="DNA_ligase_A_C"/>
    <property type="match status" value="1"/>
</dbReference>
<evidence type="ECO:0000256" key="5">
    <source>
        <dbReference type="ARBA" id="ARBA00022695"/>
    </source>
</evidence>
<accession>A0ABX2WGI8</accession>
<evidence type="ECO:0000256" key="7">
    <source>
        <dbReference type="ARBA" id="ARBA00022723"/>
    </source>
</evidence>
<dbReference type="PROSITE" id="PS50160">
    <property type="entry name" value="DNA_LIGASE_A3"/>
    <property type="match status" value="1"/>
</dbReference>
<evidence type="ECO:0000256" key="1">
    <source>
        <dbReference type="ARBA" id="ARBA00001936"/>
    </source>
</evidence>
<keyword evidence="26" id="KW-1185">Reference proteome</keyword>
<dbReference type="InterPro" id="IPR052171">
    <property type="entry name" value="NHEJ_LigD"/>
</dbReference>
<dbReference type="Gene3D" id="2.40.50.140">
    <property type="entry name" value="Nucleic acid-binding proteins"/>
    <property type="match status" value="1"/>
</dbReference>
<keyword evidence="6" id="KW-0540">Nuclease</keyword>
<organism evidence="25 26">
    <name type="scientific">Microbacterium arborescens</name>
    <dbReference type="NCBI Taxonomy" id="33883"/>
    <lineage>
        <taxon>Bacteria</taxon>
        <taxon>Bacillati</taxon>
        <taxon>Actinomycetota</taxon>
        <taxon>Actinomycetes</taxon>
        <taxon>Micrococcales</taxon>
        <taxon>Microbacteriaceae</taxon>
        <taxon>Microbacterium</taxon>
    </lineage>
</organism>
<evidence type="ECO:0000256" key="13">
    <source>
        <dbReference type="ARBA" id="ARBA00022932"/>
    </source>
</evidence>
<dbReference type="Proteomes" id="UP000093918">
    <property type="component" value="Unassembled WGS sequence"/>
</dbReference>
<dbReference type="PANTHER" id="PTHR42705:SF2">
    <property type="entry name" value="BIFUNCTIONAL NON-HOMOLOGOUS END JOINING PROTEIN LIGD"/>
    <property type="match status" value="1"/>
</dbReference>
<dbReference type="InterPro" id="IPR014144">
    <property type="entry name" value="LigD_PE_domain"/>
</dbReference>
<dbReference type="PROSITE" id="PS00697">
    <property type="entry name" value="DNA_LIGASE_A1"/>
    <property type="match status" value="1"/>
</dbReference>
<gene>
    <name evidence="25" type="ORF">A9Z40_08400</name>
</gene>
<evidence type="ECO:0000256" key="12">
    <source>
        <dbReference type="ARBA" id="ARBA00022840"/>
    </source>
</evidence>
<evidence type="ECO:0000256" key="9">
    <source>
        <dbReference type="ARBA" id="ARBA00022763"/>
    </source>
</evidence>
<dbReference type="InterPro" id="IPR012340">
    <property type="entry name" value="NA-bd_OB-fold"/>
</dbReference>
<dbReference type="InterPro" id="IPR033649">
    <property type="entry name" value="MtLigD_Pol-like"/>
</dbReference>
<dbReference type="GO" id="GO:0016874">
    <property type="term" value="F:ligase activity"/>
    <property type="evidence" value="ECO:0007669"/>
    <property type="project" value="UniProtKB-KW"/>
</dbReference>
<dbReference type="Gene3D" id="3.30.470.30">
    <property type="entry name" value="DNA ligase/mRNA capping enzyme"/>
    <property type="match status" value="1"/>
</dbReference>
<evidence type="ECO:0000256" key="8">
    <source>
        <dbReference type="ARBA" id="ARBA00022741"/>
    </source>
</evidence>
<sequence length="827" mass="90338">MAGEQTVRVDGRRLRLSNLDKVLYPRTGTTKGEVIDYFSRIAPLMLPHLDRRPVTRKRWPEGVEQPDFFAKALEPGAPSWLPRMPIDHSSGSKDYPLVEEVASLVYLAQVASLELHVPQWRFTDAGERGSPDRLVLDLDPGPGVGLAECAEVARWVRSILSDMGMELFPVTSGSKGIHLYAPLAGAKTSDQASAFAKELARALEADHPDLVISQMTRSARTGKVFLDWSQNKGSKTTIAPYSLRGRDEPTVAAPRTWDELDDPDLRHLRFDEMLERADDVGDLLAALAPRRTAPLAPYLAKRSADRTPEPMPDAVSGAAAGVAGTAPAGKPRFVVQEHHARRLHYDLRLERDGVLVSWAVPRGIPETTDRNHLAVMTEPHPLEYLTFHGEIPAGEYGAGTMTIWDTGVYDLEKWREDEIIFTLRGTTGGTAHDARLVLIRTGGSGEKSQWLLHRMKTEAPGSAPSAPAGSARPEASARPAPSARPPASAHPDAETGASTIAAGPVSPMLAVSSSRGAARATAERWGPWVEFKWDGVRAIAYWDGERMRLHARSGTDITARYPELTGEDADLGLGETPLVLDGEIVALDGAGRPSFPLLQNRMHLTKARDIARERDRTPADLFVFDMLRHGDRDVTTLPLRERRRLLESATAHAKPPLTVPPVTDDLDAALTVARELDLEGAVVKDPSSRYRPGVRSEEWLKVKLTRTQDVVVGAIRPGKGERRGGIGSLLLGIPDDDGALHYAGRVGSGFSDAELARLTAALEPLRSNENPFVGIPAADASDARWVRPELVGEVEFAEFTPGGILRHARWRGLRPDRTPGDVRREES</sequence>
<keyword evidence="16" id="KW-0234">DNA repair</keyword>
<dbReference type="CDD" id="cd04863">
    <property type="entry name" value="MtLigD_Pol_like"/>
    <property type="match status" value="1"/>
</dbReference>
<evidence type="ECO:0000256" key="11">
    <source>
        <dbReference type="ARBA" id="ARBA00022839"/>
    </source>
</evidence>
<evidence type="ECO:0000256" key="19">
    <source>
        <dbReference type="ARBA" id="ARBA00029943"/>
    </source>
</evidence>
<keyword evidence="8" id="KW-0547">Nucleotide-binding</keyword>
<dbReference type="NCBIfam" id="NF007210">
    <property type="entry name" value="PRK09632.1"/>
    <property type="match status" value="1"/>
</dbReference>
<dbReference type="NCBIfam" id="TIGR02779">
    <property type="entry name" value="NHEJ_ligase_lig"/>
    <property type="match status" value="1"/>
</dbReference>
<keyword evidence="15" id="KW-0233">DNA recombination</keyword>
<dbReference type="InterPro" id="IPR012309">
    <property type="entry name" value="DNA_ligase_ATP-dep_C"/>
</dbReference>
<evidence type="ECO:0000313" key="25">
    <source>
        <dbReference type="EMBL" id="OAZ39822.1"/>
    </source>
</evidence>
<keyword evidence="14" id="KW-0238">DNA-binding</keyword>
<dbReference type="SUPFAM" id="SSF50249">
    <property type="entry name" value="Nucleic acid-binding proteins"/>
    <property type="match status" value="1"/>
</dbReference>
<dbReference type="Gene3D" id="3.30.1490.70">
    <property type="match status" value="1"/>
</dbReference>
<dbReference type="NCBIfam" id="TIGR02777">
    <property type="entry name" value="LigD_PE_dom"/>
    <property type="match status" value="1"/>
</dbReference>
<protein>
    <recommendedName>
        <fullName evidence="2">DNA ligase (ATP)</fullName>
        <ecNumber evidence="2">6.5.1.1</ecNumber>
    </recommendedName>
    <alternativeName>
        <fullName evidence="19">NHEJ DNA polymerase</fullName>
    </alternativeName>
</protein>
<evidence type="ECO:0000256" key="22">
    <source>
        <dbReference type="ARBA" id="ARBA00049990"/>
    </source>
</evidence>
<dbReference type="EMBL" id="LZEM01000021">
    <property type="protein sequence ID" value="OAZ39822.1"/>
    <property type="molecule type" value="Genomic_DNA"/>
</dbReference>
<dbReference type="PANTHER" id="PTHR42705">
    <property type="entry name" value="BIFUNCTIONAL NON-HOMOLOGOUS END JOINING PROTEIN LIGD"/>
    <property type="match status" value="1"/>
</dbReference>
<dbReference type="RefSeq" id="WP_064956701.1">
    <property type="nucleotide sequence ID" value="NZ_LZEM01000021.1"/>
</dbReference>
<dbReference type="Pfam" id="PF13298">
    <property type="entry name" value="LigD_N"/>
    <property type="match status" value="1"/>
</dbReference>
<proteinExistence type="inferred from homology"/>
<dbReference type="InterPro" id="IPR014146">
    <property type="entry name" value="LigD_ligase_dom"/>
</dbReference>
<feature type="domain" description="ATP-dependent DNA ligase family profile" evidence="24">
    <location>
        <begin position="612"/>
        <end position="735"/>
    </location>
</feature>
<comment type="similarity">
    <text evidence="22">In the N-terminal section; belongs to the LigD polymerase family.</text>
</comment>
<dbReference type="CDD" id="cd07971">
    <property type="entry name" value="OBF_DNA_ligase_LigD"/>
    <property type="match status" value="1"/>
</dbReference>
<dbReference type="InterPro" id="IPR012310">
    <property type="entry name" value="DNA_ligase_ATP-dep_cent"/>
</dbReference>
<keyword evidence="9" id="KW-0227">DNA damage</keyword>
<dbReference type="Pfam" id="PF01068">
    <property type="entry name" value="DNA_ligase_A_M"/>
    <property type="match status" value="1"/>
</dbReference>
<dbReference type="InterPro" id="IPR016059">
    <property type="entry name" value="DNA_ligase_ATP-dep_CS"/>
</dbReference>
<evidence type="ECO:0000313" key="26">
    <source>
        <dbReference type="Proteomes" id="UP000093918"/>
    </source>
</evidence>
<dbReference type="EC" id="6.5.1.1" evidence="2"/>
<comment type="cofactor">
    <cofactor evidence="1">
        <name>Mn(2+)</name>
        <dbReference type="ChEBI" id="CHEBI:29035"/>
    </cofactor>
</comment>
<keyword evidence="5" id="KW-0548">Nucleotidyltransferase</keyword>
<comment type="catalytic activity">
    <reaction evidence="20">
        <text>ATP + (deoxyribonucleotide)n-3'-hydroxyl + 5'-phospho-(deoxyribonucleotide)m = (deoxyribonucleotide)n+m + AMP + diphosphate.</text>
        <dbReference type="EC" id="6.5.1.1"/>
    </reaction>
</comment>
<evidence type="ECO:0000256" key="10">
    <source>
        <dbReference type="ARBA" id="ARBA00022801"/>
    </source>
</evidence>
<evidence type="ECO:0000256" key="3">
    <source>
        <dbReference type="ARBA" id="ARBA00022598"/>
    </source>
</evidence>
<evidence type="ECO:0000256" key="18">
    <source>
        <dbReference type="ARBA" id="ARBA00023268"/>
    </source>
</evidence>
<dbReference type="Pfam" id="PF21686">
    <property type="entry name" value="LigD_Prim-Pol"/>
    <property type="match status" value="1"/>
</dbReference>
<evidence type="ECO:0000256" key="4">
    <source>
        <dbReference type="ARBA" id="ARBA00022679"/>
    </source>
</evidence>
<reference evidence="26" key="1">
    <citation type="submission" date="2016-06" db="EMBL/GenBank/DDBJ databases">
        <title>Genome sequencing of cellulolytic organisms.</title>
        <authorList>
            <person name="Bohra V."/>
            <person name="Dafale N.A."/>
            <person name="Purohit H.J."/>
        </authorList>
    </citation>
    <scope>NUCLEOTIDE SEQUENCE [LARGE SCALE GENOMIC DNA]</scope>
    <source>
        <strain evidence="26">ND21</strain>
    </source>
</reference>
<dbReference type="NCBIfam" id="TIGR02778">
    <property type="entry name" value="ligD_pol"/>
    <property type="match status" value="1"/>
</dbReference>
<keyword evidence="18" id="KW-0511">Multifunctional enzyme</keyword>
<keyword evidence="3 25" id="KW-0436">Ligase</keyword>
<evidence type="ECO:0000256" key="16">
    <source>
        <dbReference type="ARBA" id="ARBA00023204"/>
    </source>
</evidence>
<evidence type="ECO:0000256" key="6">
    <source>
        <dbReference type="ARBA" id="ARBA00022722"/>
    </source>
</evidence>
<name>A0ABX2WGI8_9MICO</name>
<evidence type="ECO:0000259" key="24">
    <source>
        <dbReference type="PROSITE" id="PS50160"/>
    </source>
</evidence>